<sequence length="103" mass="11178">MAVERWEVVTIPLSDVERAREFYARLGWRLDGAPPAAAIGGRTPSHRTAGWGLPYSRRERGADQNGASALAAVRAHRPDGPLLDLHPPEADELTAARRSSTPT</sequence>
<keyword evidence="1" id="KW-0614">Plasmid</keyword>
<protein>
    <submittedName>
        <fullName evidence="1">Uncharacterized protein</fullName>
    </submittedName>
</protein>
<proteinExistence type="predicted"/>
<dbReference type="Proteomes" id="UP001432251">
    <property type="component" value="Plasmid p1"/>
</dbReference>
<accession>A0ACD5AR02</accession>
<dbReference type="EMBL" id="CP146023">
    <property type="protein sequence ID" value="WWQ69475.1"/>
    <property type="molecule type" value="Genomic_DNA"/>
</dbReference>
<name>A0ACD5AR02_9ACTN</name>
<keyword evidence="2" id="KW-1185">Reference proteome</keyword>
<evidence type="ECO:0000313" key="2">
    <source>
        <dbReference type="Proteomes" id="UP001432251"/>
    </source>
</evidence>
<geneLocation type="plasmid" evidence="1 2">
    <name>p1</name>
</geneLocation>
<evidence type="ECO:0000313" key="1">
    <source>
        <dbReference type="EMBL" id="WWQ69475.1"/>
    </source>
</evidence>
<reference evidence="1" key="1">
    <citation type="journal article" date="2025" name="Int. J. Syst. Evol. Microbiol.">
        <title>Streptomyces citrinus sp. nov., with yellow diffusible pigment.</title>
        <authorList>
            <person name="He Y."/>
            <person name="Yang E."/>
            <person name="Xu J."/>
            <person name="Sun Y."/>
            <person name="Sun L."/>
        </authorList>
    </citation>
    <scope>NUCLEOTIDE SEQUENCE</scope>
    <source>
        <strain evidence="1">Q6</strain>
    </source>
</reference>
<organism evidence="1 2">
    <name type="scientific">Streptomyces citrinus</name>
    <dbReference type="NCBI Taxonomy" id="3118173"/>
    <lineage>
        <taxon>Bacteria</taxon>
        <taxon>Bacillati</taxon>
        <taxon>Actinomycetota</taxon>
        <taxon>Actinomycetes</taxon>
        <taxon>Kitasatosporales</taxon>
        <taxon>Streptomycetaceae</taxon>
        <taxon>Streptomyces</taxon>
    </lineage>
</organism>
<gene>
    <name evidence="1" type="ORF">V2W30_40605</name>
</gene>